<dbReference type="SUPFAM" id="SSF51338">
    <property type="entry name" value="Composite domain of metallo-dependent hydrolases"/>
    <property type="match status" value="1"/>
</dbReference>
<evidence type="ECO:0000313" key="2">
    <source>
        <dbReference type="Proteomes" id="UP001596220"/>
    </source>
</evidence>
<gene>
    <name evidence="1" type="ORF">ACFP3R_12015</name>
</gene>
<comment type="caution">
    <text evidence="1">The sequence shown here is derived from an EMBL/GenBank/DDBJ whole genome shotgun (WGS) entry which is preliminary data.</text>
</comment>
<sequence>MTTVVDRSHGLRTTEHAEAAVDALRSVPGRFVPAYGNTHRPPGVWATRGATASSAASRWAAGPTWWCSITTWRSRCSTRTATSCSQAQRDHLHTALVGGRVVKREHRLVGVDLQAVRRAVEHLRRGIGEAAWQEGVDLPV</sequence>
<reference evidence="2" key="1">
    <citation type="journal article" date="2019" name="Int. J. Syst. Evol. Microbiol.">
        <title>The Global Catalogue of Microorganisms (GCM) 10K type strain sequencing project: providing services to taxonomists for standard genome sequencing and annotation.</title>
        <authorList>
            <consortium name="The Broad Institute Genomics Platform"/>
            <consortium name="The Broad Institute Genome Sequencing Center for Infectious Disease"/>
            <person name="Wu L."/>
            <person name="Ma J."/>
        </authorList>
    </citation>
    <scope>NUCLEOTIDE SEQUENCE [LARGE SCALE GENOMIC DNA]</scope>
    <source>
        <strain evidence="2">CGMCC 4.7246</strain>
    </source>
</reference>
<dbReference type="InterPro" id="IPR011059">
    <property type="entry name" value="Metal-dep_hydrolase_composite"/>
</dbReference>
<protein>
    <submittedName>
        <fullName evidence="1">Uncharacterized protein</fullName>
    </submittedName>
</protein>
<proteinExistence type="predicted"/>
<dbReference type="EMBL" id="JBHSQO010000009">
    <property type="protein sequence ID" value="MFC6089999.1"/>
    <property type="molecule type" value="Genomic_DNA"/>
</dbReference>
<dbReference type="Proteomes" id="UP001596220">
    <property type="component" value="Unassembled WGS sequence"/>
</dbReference>
<organism evidence="1 2">
    <name type="scientific">Saccharothrix lopnurensis</name>
    <dbReference type="NCBI Taxonomy" id="1670621"/>
    <lineage>
        <taxon>Bacteria</taxon>
        <taxon>Bacillati</taxon>
        <taxon>Actinomycetota</taxon>
        <taxon>Actinomycetes</taxon>
        <taxon>Pseudonocardiales</taxon>
        <taxon>Pseudonocardiaceae</taxon>
        <taxon>Saccharothrix</taxon>
    </lineage>
</organism>
<keyword evidence="2" id="KW-1185">Reference proteome</keyword>
<accession>A0ABW1P4S6</accession>
<evidence type="ECO:0000313" key="1">
    <source>
        <dbReference type="EMBL" id="MFC6089999.1"/>
    </source>
</evidence>
<dbReference type="RefSeq" id="WP_380635533.1">
    <property type="nucleotide sequence ID" value="NZ_JBHSQO010000009.1"/>
</dbReference>
<name>A0ABW1P4S6_9PSEU</name>